<name>A0A0F6VZ70_9BACT</name>
<gene>
    <name evidence="1" type="ORF">DB32_000530</name>
</gene>
<dbReference type="EMBL" id="CP011125">
    <property type="protein sequence ID" value="AKF03381.1"/>
    <property type="molecule type" value="Genomic_DNA"/>
</dbReference>
<sequence length="43" mass="4646">MESPDEGSFSIAPLCRDAALAPGHRSRIAVRIAHEVYARAPRA</sequence>
<accession>A0A0F6VZ70</accession>
<reference evidence="1 2" key="1">
    <citation type="submission" date="2015-03" db="EMBL/GenBank/DDBJ databases">
        <title>Genome assembly of Sandaracinus amylolyticus DSM 53668.</title>
        <authorList>
            <person name="Sharma G."/>
            <person name="Subramanian S."/>
        </authorList>
    </citation>
    <scope>NUCLEOTIDE SEQUENCE [LARGE SCALE GENOMIC DNA]</scope>
    <source>
        <strain evidence="1 2">DSM 53668</strain>
    </source>
</reference>
<keyword evidence="2" id="KW-1185">Reference proteome</keyword>
<dbReference type="AlphaFoldDB" id="A0A0F6VZ70"/>
<dbReference type="Proteomes" id="UP000034883">
    <property type="component" value="Chromosome"/>
</dbReference>
<protein>
    <submittedName>
        <fullName evidence="1">Uncharacterized protein</fullName>
    </submittedName>
</protein>
<organism evidence="1 2">
    <name type="scientific">Sandaracinus amylolyticus</name>
    <dbReference type="NCBI Taxonomy" id="927083"/>
    <lineage>
        <taxon>Bacteria</taxon>
        <taxon>Pseudomonadati</taxon>
        <taxon>Myxococcota</taxon>
        <taxon>Polyangia</taxon>
        <taxon>Polyangiales</taxon>
        <taxon>Sandaracinaceae</taxon>
        <taxon>Sandaracinus</taxon>
    </lineage>
</organism>
<evidence type="ECO:0000313" key="2">
    <source>
        <dbReference type="Proteomes" id="UP000034883"/>
    </source>
</evidence>
<proteinExistence type="predicted"/>
<dbReference type="KEGG" id="samy:DB32_000530"/>
<evidence type="ECO:0000313" key="1">
    <source>
        <dbReference type="EMBL" id="AKF03381.1"/>
    </source>
</evidence>